<dbReference type="GO" id="GO:0016740">
    <property type="term" value="F:transferase activity"/>
    <property type="evidence" value="ECO:0007669"/>
    <property type="project" value="UniProtKB-KW"/>
</dbReference>
<dbReference type="PANTHER" id="PTHR34847">
    <property type="entry name" value="NODULATION PROTEIN U"/>
    <property type="match status" value="1"/>
</dbReference>
<dbReference type="RefSeq" id="WP_176819464.1">
    <property type="nucleotide sequence ID" value="NZ_FNPC01000004.1"/>
</dbReference>
<dbReference type="SUPFAM" id="SSF53067">
    <property type="entry name" value="Actin-like ATPase domain"/>
    <property type="match status" value="1"/>
</dbReference>
<comment type="similarity">
    <text evidence="1">Belongs to the NodU/CmcH family.</text>
</comment>
<dbReference type="Pfam" id="PF02543">
    <property type="entry name" value="Carbam_trans_N"/>
    <property type="match status" value="1"/>
</dbReference>
<dbReference type="Proteomes" id="UP000199079">
    <property type="component" value="Unassembled WGS sequence"/>
</dbReference>
<name>A0A1H3J0G6_9EURY</name>
<dbReference type="Gene3D" id="3.90.870.20">
    <property type="entry name" value="Carbamoyltransferase, C-terminal domain"/>
    <property type="match status" value="1"/>
</dbReference>
<accession>A0A1H3J0G6</accession>
<evidence type="ECO:0000259" key="3">
    <source>
        <dbReference type="Pfam" id="PF16861"/>
    </source>
</evidence>
<dbReference type="InterPro" id="IPR031730">
    <property type="entry name" value="Carbam_trans_C"/>
</dbReference>
<evidence type="ECO:0000259" key="2">
    <source>
        <dbReference type="Pfam" id="PF02543"/>
    </source>
</evidence>
<dbReference type="EMBL" id="FNPC01000004">
    <property type="protein sequence ID" value="SDY33049.1"/>
    <property type="molecule type" value="Genomic_DNA"/>
</dbReference>
<keyword evidence="4" id="KW-0808">Transferase</keyword>
<dbReference type="OrthoDB" id="42122at2157"/>
<dbReference type="InterPro" id="IPR038152">
    <property type="entry name" value="Carbam_trans_C_sf"/>
</dbReference>
<dbReference type="PANTHER" id="PTHR34847:SF1">
    <property type="entry name" value="NODULATION PROTEIN U"/>
    <property type="match status" value="1"/>
</dbReference>
<dbReference type="CDD" id="cd24100">
    <property type="entry name" value="ASKHA_NBD_MJ1051-like_N"/>
    <property type="match status" value="1"/>
</dbReference>
<dbReference type="InterPro" id="IPR003696">
    <property type="entry name" value="Carbtransf_dom"/>
</dbReference>
<reference evidence="5" key="1">
    <citation type="submission" date="2016-10" db="EMBL/GenBank/DDBJ databases">
        <authorList>
            <person name="Varghese N."/>
            <person name="Submissions S."/>
        </authorList>
    </citation>
    <scope>NUCLEOTIDE SEQUENCE [LARGE SCALE GENOMIC DNA]</scope>
    <source>
        <strain evidence="5">DC30,IBRC 10041,KCTC 4046</strain>
    </source>
</reference>
<dbReference type="Pfam" id="PF16861">
    <property type="entry name" value="Carbam_trans_C"/>
    <property type="match status" value="1"/>
</dbReference>
<evidence type="ECO:0000256" key="1">
    <source>
        <dbReference type="ARBA" id="ARBA00006129"/>
    </source>
</evidence>
<feature type="domain" description="Carbamoyltransferase" evidence="2">
    <location>
        <begin position="4"/>
        <end position="351"/>
    </location>
</feature>
<keyword evidence="5" id="KW-1185">Reference proteome</keyword>
<feature type="domain" description="Carbamoyltransferase C-terminal" evidence="3">
    <location>
        <begin position="401"/>
        <end position="570"/>
    </location>
</feature>
<proteinExistence type="inferred from homology"/>
<dbReference type="Gene3D" id="3.30.420.40">
    <property type="match status" value="2"/>
</dbReference>
<evidence type="ECO:0000313" key="4">
    <source>
        <dbReference type="EMBL" id="SDY33049.1"/>
    </source>
</evidence>
<dbReference type="InterPro" id="IPR051338">
    <property type="entry name" value="NodU/CmcH_Carbamoyltrnsfr"/>
</dbReference>
<dbReference type="AlphaFoldDB" id="A0A1H3J0G6"/>
<gene>
    <name evidence="4" type="ORF">SAMN05216564_104323</name>
</gene>
<sequence length="571" mass="63909">MDTILGVSTTHDSGATLVQDGEIVAAVNEERFNRTKHYGYLPFESIRYCLDTAGITTADLDTVAVPSEVLRTDARLLLDADVDTTNVSQSSLSLLKKLTRESVETLRRASERNTRVPEYARTVTFPDTMSVSLVNHHEAHAATAYYCCGHDDALVVTLDGLGDRLSGTVWHGRDGHLENHKQWDRTGSLGWFFGVITQALGWWIGNGEGKTMGLASYADPDPDAKDELREILPRYEDGELADGHDFSRSASWEVHDTHHWSFEEEVDFVTGIIEEYGREETAAAAQELLEDQVVEIIGSWLDRTGVDVLATAGGVFLNVQVNQRILETFDLEDYFIFPNAGDGGLPTGAALSAHRHTSDNYRPFELNHPYLGPDITGSVPEVFEDRLLEYSRPDDIVERCADLLADGNIVAWCQGRMEYGPRALGNRSILIDPTRDDSMDRVNKRVKFRDSWRPFAPSIKEEAVEEYLVDPTYDPFMITSYAVREDRRDEIPAVTHVDGTTRPQVVRRSVNERYWRLIDRFGDRTGTPVLLNTSYNLSGDPIVCTPEDAIETFYNCGLDALAVGDYLLTKG</sequence>
<organism evidence="4 5">
    <name type="scientific">Halopenitus persicus</name>
    <dbReference type="NCBI Taxonomy" id="1048396"/>
    <lineage>
        <taxon>Archaea</taxon>
        <taxon>Methanobacteriati</taxon>
        <taxon>Methanobacteriota</taxon>
        <taxon>Stenosarchaea group</taxon>
        <taxon>Halobacteria</taxon>
        <taxon>Halobacteriales</taxon>
        <taxon>Haloferacaceae</taxon>
        <taxon>Halopenitus</taxon>
    </lineage>
</organism>
<evidence type="ECO:0000313" key="5">
    <source>
        <dbReference type="Proteomes" id="UP000199079"/>
    </source>
</evidence>
<protein>
    <submittedName>
        <fullName evidence="4">Carbamoyltransferase</fullName>
    </submittedName>
</protein>
<dbReference type="InterPro" id="IPR043129">
    <property type="entry name" value="ATPase_NBD"/>
</dbReference>